<dbReference type="PANTHER" id="PTHR47723:SF24">
    <property type="entry name" value="RNASE H TYPE-1 DOMAIN-CONTAINING PROTEIN"/>
    <property type="match status" value="1"/>
</dbReference>
<dbReference type="GO" id="GO:0004523">
    <property type="term" value="F:RNA-DNA hybrid ribonuclease activity"/>
    <property type="evidence" value="ECO:0007669"/>
    <property type="project" value="InterPro"/>
</dbReference>
<name>A0A9D3WCI4_9ROSI</name>
<feature type="domain" description="RNase H type-1" evidence="1">
    <location>
        <begin position="3"/>
        <end position="81"/>
    </location>
</feature>
<proteinExistence type="predicted"/>
<evidence type="ECO:0000259" key="1">
    <source>
        <dbReference type="Pfam" id="PF13456"/>
    </source>
</evidence>
<dbReference type="OrthoDB" id="957255at2759"/>
<protein>
    <recommendedName>
        <fullName evidence="1">RNase H type-1 domain-containing protein</fullName>
    </recommendedName>
</protein>
<dbReference type="Proteomes" id="UP000828251">
    <property type="component" value="Unassembled WGS sequence"/>
</dbReference>
<dbReference type="InterPro" id="IPR012337">
    <property type="entry name" value="RNaseH-like_sf"/>
</dbReference>
<dbReference type="Pfam" id="PF13456">
    <property type="entry name" value="RVT_3"/>
    <property type="match status" value="1"/>
</dbReference>
<sequence>MLMVEAKTVLEGLKLAWDRGFKQVELECDNAMLIEFIWNGWASVSNVGEIRCIHEWCLKLWKVKSKHIQRDANKVANCIVKANGDIMDQLIIFEDPQDM</sequence>
<dbReference type="AlphaFoldDB" id="A0A9D3WCI4"/>
<comment type="caution">
    <text evidence="2">The sequence shown here is derived from an EMBL/GenBank/DDBJ whole genome shotgun (WGS) entry which is preliminary data.</text>
</comment>
<dbReference type="CDD" id="cd06222">
    <property type="entry name" value="RNase_H_like"/>
    <property type="match status" value="1"/>
</dbReference>
<organism evidence="2 3">
    <name type="scientific">Gossypium stocksii</name>
    <dbReference type="NCBI Taxonomy" id="47602"/>
    <lineage>
        <taxon>Eukaryota</taxon>
        <taxon>Viridiplantae</taxon>
        <taxon>Streptophyta</taxon>
        <taxon>Embryophyta</taxon>
        <taxon>Tracheophyta</taxon>
        <taxon>Spermatophyta</taxon>
        <taxon>Magnoliopsida</taxon>
        <taxon>eudicotyledons</taxon>
        <taxon>Gunneridae</taxon>
        <taxon>Pentapetalae</taxon>
        <taxon>rosids</taxon>
        <taxon>malvids</taxon>
        <taxon>Malvales</taxon>
        <taxon>Malvaceae</taxon>
        <taxon>Malvoideae</taxon>
        <taxon>Gossypium</taxon>
    </lineage>
</organism>
<evidence type="ECO:0000313" key="2">
    <source>
        <dbReference type="EMBL" id="KAH1122084.1"/>
    </source>
</evidence>
<dbReference type="PANTHER" id="PTHR47723">
    <property type="entry name" value="OS05G0353850 PROTEIN"/>
    <property type="match status" value="1"/>
</dbReference>
<dbReference type="SUPFAM" id="SSF53098">
    <property type="entry name" value="Ribonuclease H-like"/>
    <property type="match status" value="1"/>
</dbReference>
<keyword evidence="3" id="KW-1185">Reference proteome</keyword>
<evidence type="ECO:0000313" key="3">
    <source>
        <dbReference type="Proteomes" id="UP000828251"/>
    </source>
</evidence>
<dbReference type="GO" id="GO:0003676">
    <property type="term" value="F:nucleic acid binding"/>
    <property type="evidence" value="ECO:0007669"/>
    <property type="project" value="InterPro"/>
</dbReference>
<reference evidence="2 3" key="1">
    <citation type="journal article" date="2021" name="Plant Biotechnol. J.">
        <title>Multi-omics assisted identification of the key and species-specific regulatory components of drought-tolerant mechanisms in Gossypium stocksii.</title>
        <authorList>
            <person name="Yu D."/>
            <person name="Ke L."/>
            <person name="Zhang D."/>
            <person name="Wu Y."/>
            <person name="Sun Y."/>
            <person name="Mei J."/>
            <person name="Sun J."/>
            <person name="Sun Y."/>
        </authorList>
    </citation>
    <scope>NUCLEOTIDE SEQUENCE [LARGE SCALE GENOMIC DNA]</scope>
    <source>
        <strain evidence="3">cv. E1</strain>
        <tissue evidence="2">Leaf</tissue>
    </source>
</reference>
<dbReference type="InterPro" id="IPR036397">
    <property type="entry name" value="RNaseH_sf"/>
</dbReference>
<dbReference type="InterPro" id="IPR044730">
    <property type="entry name" value="RNase_H-like_dom_plant"/>
</dbReference>
<dbReference type="InterPro" id="IPR053151">
    <property type="entry name" value="RNase_H-like"/>
</dbReference>
<accession>A0A9D3WCI4</accession>
<gene>
    <name evidence="2" type="ORF">J1N35_005244</name>
</gene>
<dbReference type="Gene3D" id="3.30.420.10">
    <property type="entry name" value="Ribonuclease H-like superfamily/Ribonuclease H"/>
    <property type="match status" value="1"/>
</dbReference>
<dbReference type="InterPro" id="IPR002156">
    <property type="entry name" value="RNaseH_domain"/>
</dbReference>
<dbReference type="EMBL" id="JAIQCV010000002">
    <property type="protein sequence ID" value="KAH1122084.1"/>
    <property type="molecule type" value="Genomic_DNA"/>
</dbReference>